<dbReference type="SMART" id="SM00980">
    <property type="entry name" value="THAP"/>
    <property type="match status" value="1"/>
</dbReference>
<organism evidence="8 9">
    <name type="scientific">Xenopus laevis</name>
    <name type="common">African clawed frog</name>
    <dbReference type="NCBI Taxonomy" id="8355"/>
    <lineage>
        <taxon>Eukaryota</taxon>
        <taxon>Metazoa</taxon>
        <taxon>Chordata</taxon>
        <taxon>Craniata</taxon>
        <taxon>Vertebrata</taxon>
        <taxon>Euteleostomi</taxon>
        <taxon>Amphibia</taxon>
        <taxon>Batrachia</taxon>
        <taxon>Anura</taxon>
        <taxon>Pipoidea</taxon>
        <taxon>Pipidae</taxon>
        <taxon>Xenopodinae</taxon>
        <taxon>Xenopus</taxon>
        <taxon>Xenopus</taxon>
    </lineage>
</organism>
<dbReference type="EMBL" id="CM004481">
    <property type="protein sequence ID" value="OCT65013.1"/>
    <property type="molecule type" value="Genomic_DNA"/>
</dbReference>
<evidence type="ECO:0000256" key="4">
    <source>
        <dbReference type="ARBA" id="ARBA00022833"/>
    </source>
</evidence>
<dbReference type="AlphaFoldDB" id="A0A974H4W0"/>
<dbReference type="SUPFAM" id="SSF57716">
    <property type="entry name" value="Glucocorticoid receptor-like (DNA-binding domain)"/>
    <property type="match status" value="1"/>
</dbReference>
<gene>
    <name evidence="8" type="ORF">XELAEV_18041254mg</name>
</gene>
<dbReference type="InterPro" id="IPR006612">
    <property type="entry name" value="THAP_Znf"/>
</dbReference>
<evidence type="ECO:0000313" key="8">
    <source>
        <dbReference type="EMBL" id="OCT65013.1"/>
    </source>
</evidence>
<name>A0A974H4W0_XENLA</name>
<dbReference type="Pfam" id="PF13613">
    <property type="entry name" value="HTH_Tnp_4"/>
    <property type="match status" value="1"/>
</dbReference>
<evidence type="ECO:0000256" key="2">
    <source>
        <dbReference type="ARBA" id="ARBA00022723"/>
    </source>
</evidence>
<dbReference type="PANTHER" id="PTHR23080">
    <property type="entry name" value="THAP DOMAIN PROTEIN"/>
    <property type="match status" value="1"/>
</dbReference>
<evidence type="ECO:0000256" key="1">
    <source>
        <dbReference type="ARBA" id="ARBA00001968"/>
    </source>
</evidence>
<evidence type="ECO:0000256" key="5">
    <source>
        <dbReference type="ARBA" id="ARBA00023125"/>
    </source>
</evidence>
<evidence type="ECO:0000256" key="6">
    <source>
        <dbReference type="PROSITE-ProRule" id="PRU00309"/>
    </source>
</evidence>
<dbReference type="InterPro" id="IPR027806">
    <property type="entry name" value="HARBI1_dom"/>
</dbReference>
<dbReference type="Pfam" id="PF13359">
    <property type="entry name" value="DDE_Tnp_4"/>
    <property type="match status" value="1"/>
</dbReference>
<protein>
    <recommendedName>
        <fullName evidence="7">THAP-type domain-containing protein</fullName>
    </recommendedName>
</protein>
<keyword evidence="2" id="KW-0479">Metal-binding</keyword>
<evidence type="ECO:0000259" key="7">
    <source>
        <dbReference type="PROSITE" id="PS50950"/>
    </source>
</evidence>
<keyword evidence="3 6" id="KW-0863">Zinc-finger</keyword>
<keyword evidence="4" id="KW-0862">Zinc</keyword>
<dbReference type="OMA" id="HRIPAFH"/>
<dbReference type="GO" id="GO:0003677">
    <property type="term" value="F:DNA binding"/>
    <property type="evidence" value="ECO:0007669"/>
    <property type="project" value="UniProtKB-UniRule"/>
</dbReference>
<feature type="domain" description="THAP-type" evidence="7">
    <location>
        <begin position="1"/>
        <end position="100"/>
    </location>
</feature>
<reference evidence="9" key="1">
    <citation type="journal article" date="2016" name="Nature">
        <title>Genome evolution in the allotetraploid frog Xenopus laevis.</title>
        <authorList>
            <person name="Session A.M."/>
            <person name="Uno Y."/>
            <person name="Kwon T."/>
            <person name="Chapman J.A."/>
            <person name="Toyoda A."/>
            <person name="Takahashi S."/>
            <person name="Fukui A."/>
            <person name="Hikosaka A."/>
            <person name="Suzuki A."/>
            <person name="Kondo M."/>
            <person name="van Heeringen S.J."/>
            <person name="Quigley I."/>
            <person name="Heinz S."/>
            <person name="Ogino H."/>
            <person name="Ochi H."/>
            <person name="Hellsten U."/>
            <person name="Lyons J.B."/>
            <person name="Simakov O."/>
            <person name="Putnam N."/>
            <person name="Stites J."/>
            <person name="Kuroki Y."/>
            <person name="Tanaka T."/>
            <person name="Michiue T."/>
            <person name="Watanabe M."/>
            <person name="Bogdanovic O."/>
            <person name="Lister R."/>
            <person name="Georgiou G."/>
            <person name="Paranjpe S.S."/>
            <person name="van Kruijsbergen I."/>
            <person name="Shu S."/>
            <person name="Carlson J."/>
            <person name="Kinoshita T."/>
            <person name="Ohta Y."/>
            <person name="Mawaribuchi S."/>
            <person name="Jenkins J."/>
            <person name="Grimwood J."/>
            <person name="Schmutz J."/>
            <person name="Mitros T."/>
            <person name="Mozaffari S.V."/>
            <person name="Suzuki Y."/>
            <person name="Haramoto Y."/>
            <person name="Yamamoto T.S."/>
            <person name="Takagi C."/>
            <person name="Heald R."/>
            <person name="Miller K."/>
            <person name="Haudenschild C."/>
            <person name="Kitzman J."/>
            <person name="Nakayama T."/>
            <person name="Izutsu Y."/>
            <person name="Robert J."/>
            <person name="Fortriede J."/>
            <person name="Burns K."/>
            <person name="Lotay V."/>
            <person name="Karimi K."/>
            <person name="Yasuoka Y."/>
            <person name="Dichmann D.S."/>
            <person name="Flajnik M.F."/>
            <person name="Houston D.W."/>
            <person name="Shendure J."/>
            <person name="DuPasquier L."/>
            <person name="Vize P.D."/>
            <person name="Zorn A.M."/>
            <person name="Ito M."/>
            <person name="Marcotte E.M."/>
            <person name="Wallingford J.B."/>
            <person name="Ito Y."/>
            <person name="Asashima M."/>
            <person name="Ueno N."/>
            <person name="Matsuda Y."/>
            <person name="Veenstra G.J."/>
            <person name="Fujiyama A."/>
            <person name="Harland R.M."/>
            <person name="Taira M."/>
            <person name="Rokhsar D.S."/>
        </authorList>
    </citation>
    <scope>NUCLEOTIDE SEQUENCE [LARGE SCALE GENOMIC DNA]</scope>
    <source>
        <strain evidence="9">J</strain>
    </source>
</reference>
<accession>A0A974H4W0</accession>
<proteinExistence type="predicted"/>
<dbReference type="Proteomes" id="UP000694892">
    <property type="component" value="Chromosome 8S"/>
</dbReference>
<comment type="cofactor">
    <cofactor evidence="1">
        <name>a divalent metal cation</name>
        <dbReference type="ChEBI" id="CHEBI:60240"/>
    </cofactor>
</comment>
<sequence length="615" mass="69106">MTSESREMRCVTSGLSAWSLGAGDSRYNADKKISFHRIPAFHVEPQRHRDWLNRIRREPGPTFKISSCTRVCSKHFLPSDFVRTLTGKRNLKPSSVPCIFQWTNNQEMEHETPISKRTVKNTLQPILPTQVQAPKSRPSITAERTVSVLDHCYDLPPKTDTEMLHAAREEIARLQQRSSALEKNRFFVERFSSDSSLINFYTGFKDYSTFTDVFTTLTQAEGNMVKWQQCQHECNTSDLDEEEESLLLIDQFFLFLCKVRQGFFDQDLAVRFNICQSTVTKIIITWADYLYLVLGEVPLWRSRAAASQDIPDCFRASYPQARLILHSAEFKVQTSNPSSVSSQLYSCYRSQTTYKGLLGIAPHGAVIFISPLYSSCASKRDITKSSGILDLLEPNDLVITDTDFHIQDLVEAAGAVVVIPPIITTAGSPEDYGEATVMLTQSSGEQNTMIILAPSVEDDQETLLVTTSAGLEDAVVELGQSAEEDEVDDIVPEEKLLMEHSTTMEDVSEDHHHAIIEAANPKENFKDNEAAKVAHYTREEVVESTQEPEKVVGDGAGLDKEINTLARLRICIDQDIERVRQYHLFDKVLPFTLTGVANQIWAVCAMLTNINGSLS</sequence>
<dbReference type="Pfam" id="PF05485">
    <property type="entry name" value="THAP"/>
    <property type="match status" value="1"/>
</dbReference>
<evidence type="ECO:0000256" key="3">
    <source>
        <dbReference type="ARBA" id="ARBA00022771"/>
    </source>
</evidence>
<evidence type="ECO:0000313" key="9">
    <source>
        <dbReference type="Proteomes" id="UP000694892"/>
    </source>
</evidence>
<dbReference type="GO" id="GO:0008270">
    <property type="term" value="F:zinc ion binding"/>
    <property type="evidence" value="ECO:0007669"/>
    <property type="project" value="UniProtKB-KW"/>
</dbReference>
<dbReference type="PANTHER" id="PTHR23080:SF133">
    <property type="entry name" value="SI:CH211-262I1.5-RELATED"/>
    <property type="match status" value="1"/>
</dbReference>
<keyword evidence="5 6" id="KW-0238">DNA-binding</keyword>
<dbReference type="InterPro" id="IPR027805">
    <property type="entry name" value="Transposase_HTH_dom"/>
</dbReference>
<dbReference type="PROSITE" id="PS50950">
    <property type="entry name" value="ZF_THAP"/>
    <property type="match status" value="1"/>
</dbReference>